<proteinExistence type="predicted"/>
<dbReference type="RefSeq" id="WP_096350988.1">
    <property type="nucleotide sequence ID" value="NZ_AP017313.1"/>
</dbReference>
<sequence>MYLEAKETARLYKLLSEKLGSDTTEAMFKYIDNKTERSVEATIKTLATKDDIASLRSEMKDDIVNVRKEIAENKTETIKWMFIFWVGNIGATLAMMLLLVKK</sequence>
<reference evidence="1 2" key="1">
    <citation type="submission" date="2015-12" db="EMBL/GenBank/DDBJ databases">
        <title>Genome sequence of Mucilaginibacter gotjawali.</title>
        <authorList>
            <person name="Lee J.S."/>
            <person name="Lee K.C."/>
            <person name="Kim K.K."/>
            <person name="Lee B.W."/>
        </authorList>
    </citation>
    <scope>NUCLEOTIDE SEQUENCE [LARGE SCALE GENOMIC DNA]</scope>
    <source>
        <strain evidence="1 2">SA3-7</strain>
    </source>
</reference>
<name>A0A110B2H6_9SPHI</name>
<dbReference type="EMBL" id="AP017313">
    <property type="protein sequence ID" value="BAU53428.1"/>
    <property type="molecule type" value="Genomic_DNA"/>
</dbReference>
<dbReference type="AlphaFoldDB" id="A0A110B2H6"/>
<evidence type="ECO:0000313" key="1">
    <source>
        <dbReference type="EMBL" id="BAU53428.1"/>
    </source>
</evidence>
<evidence type="ECO:0000313" key="2">
    <source>
        <dbReference type="Proteomes" id="UP000218263"/>
    </source>
</evidence>
<gene>
    <name evidence="1" type="ORF">MgSA37_01596</name>
</gene>
<dbReference type="KEGG" id="mgot:MgSA37_01596"/>
<dbReference type="PROSITE" id="PS51263">
    <property type="entry name" value="ADF_H"/>
    <property type="match status" value="1"/>
</dbReference>
<organism evidence="1 2">
    <name type="scientific">Mucilaginibacter gotjawali</name>
    <dbReference type="NCBI Taxonomy" id="1550579"/>
    <lineage>
        <taxon>Bacteria</taxon>
        <taxon>Pseudomonadati</taxon>
        <taxon>Bacteroidota</taxon>
        <taxon>Sphingobacteriia</taxon>
        <taxon>Sphingobacteriales</taxon>
        <taxon>Sphingobacteriaceae</taxon>
        <taxon>Mucilaginibacter</taxon>
    </lineage>
</organism>
<dbReference type="InterPro" id="IPR002108">
    <property type="entry name" value="ADF-H"/>
</dbReference>
<dbReference type="OrthoDB" id="1725737at2"/>
<protein>
    <submittedName>
        <fullName evidence="1">Uncharacterized protein</fullName>
    </submittedName>
</protein>
<dbReference type="GO" id="GO:0003779">
    <property type="term" value="F:actin binding"/>
    <property type="evidence" value="ECO:0007669"/>
    <property type="project" value="InterPro"/>
</dbReference>
<dbReference type="Proteomes" id="UP000218263">
    <property type="component" value="Chromosome"/>
</dbReference>
<accession>A0A110B2H6</accession>
<keyword evidence="2" id="KW-1185">Reference proteome</keyword>